<evidence type="ECO:0000313" key="2">
    <source>
        <dbReference type="EMBL" id="CAI9160964.1"/>
    </source>
</evidence>
<organism evidence="2 3">
    <name type="scientific">Rangifer tarandus platyrhynchus</name>
    <name type="common">Svalbard reindeer</name>
    <dbReference type="NCBI Taxonomy" id="3082113"/>
    <lineage>
        <taxon>Eukaryota</taxon>
        <taxon>Metazoa</taxon>
        <taxon>Chordata</taxon>
        <taxon>Craniata</taxon>
        <taxon>Vertebrata</taxon>
        <taxon>Euteleostomi</taxon>
        <taxon>Mammalia</taxon>
        <taxon>Eutheria</taxon>
        <taxon>Laurasiatheria</taxon>
        <taxon>Artiodactyla</taxon>
        <taxon>Ruminantia</taxon>
        <taxon>Pecora</taxon>
        <taxon>Cervidae</taxon>
        <taxon>Odocoileinae</taxon>
        <taxon>Rangifer</taxon>
    </lineage>
</organism>
<protein>
    <submittedName>
        <fullName evidence="2">Uncharacterized protein</fullName>
    </submittedName>
</protein>
<name>A0ABN8YMK4_RANTA</name>
<feature type="compositionally biased region" description="Low complexity" evidence="1">
    <location>
        <begin position="26"/>
        <end position="36"/>
    </location>
</feature>
<gene>
    <name evidence="2" type="ORF">MRATA1EN1_LOCUS9926</name>
</gene>
<dbReference type="EMBL" id="OX459938">
    <property type="protein sequence ID" value="CAI9160964.1"/>
    <property type="molecule type" value="Genomic_DNA"/>
</dbReference>
<sequence>MSPLPCRAGERPPVCTGAPPKRDCPAQKPAPASPSARGADGRRLASWLRRTLPKFISLSTPEHPGRRGLLRPTQTLTRVCLETCHPLSSAREGPRAGANGAEADAAQQRRGGGGAGFPETNTRVCSGAAPQTPVSPPPAETDRTEESGAPGLRGSWGGSRLCEMQETPTPVGGKDGPPLPGAPWADARSQEVAGTPEAQRAPTFARDCSIIF</sequence>
<evidence type="ECO:0000256" key="1">
    <source>
        <dbReference type="SAM" id="MobiDB-lite"/>
    </source>
</evidence>
<feature type="compositionally biased region" description="Low complexity" evidence="1">
    <location>
        <begin position="96"/>
        <end position="109"/>
    </location>
</feature>
<dbReference type="Proteomes" id="UP001176941">
    <property type="component" value="Chromosome 2"/>
</dbReference>
<feature type="region of interest" description="Disordered" evidence="1">
    <location>
        <begin position="1"/>
        <end position="43"/>
    </location>
</feature>
<proteinExistence type="predicted"/>
<reference evidence="2" key="1">
    <citation type="submission" date="2023-04" db="EMBL/GenBank/DDBJ databases">
        <authorList>
            <consortium name="ELIXIR-Norway"/>
        </authorList>
    </citation>
    <scope>NUCLEOTIDE SEQUENCE [LARGE SCALE GENOMIC DNA]</scope>
</reference>
<keyword evidence="3" id="KW-1185">Reference proteome</keyword>
<feature type="region of interest" description="Disordered" evidence="1">
    <location>
        <begin position="88"/>
        <end position="212"/>
    </location>
</feature>
<accession>A0ABN8YMK4</accession>
<evidence type="ECO:0000313" key="3">
    <source>
        <dbReference type="Proteomes" id="UP001176941"/>
    </source>
</evidence>